<comment type="subcellular location">
    <subcellularLocation>
        <location evidence="1">Cell membrane</location>
        <topology evidence="1">Multi-pass membrane protein</topology>
    </subcellularLocation>
</comment>
<feature type="transmembrane region" description="Helical" evidence="10">
    <location>
        <begin position="158"/>
        <end position="178"/>
    </location>
</feature>
<dbReference type="InterPro" id="IPR004680">
    <property type="entry name" value="Cit_transptr-like_dom"/>
</dbReference>
<evidence type="ECO:0000256" key="1">
    <source>
        <dbReference type="ARBA" id="ARBA00004651"/>
    </source>
</evidence>
<feature type="transmembrane region" description="Helical" evidence="10">
    <location>
        <begin position="6"/>
        <end position="27"/>
    </location>
</feature>
<evidence type="ECO:0000256" key="4">
    <source>
        <dbReference type="ARBA" id="ARBA00022448"/>
    </source>
</evidence>
<dbReference type="Pfam" id="PF03600">
    <property type="entry name" value="CitMHS"/>
    <property type="match status" value="1"/>
</dbReference>
<evidence type="ECO:0000256" key="2">
    <source>
        <dbReference type="ARBA" id="ARBA00006433"/>
    </source>
</evidence>
<keyword evidence="8 10" id="KW-1133">Transmembrane helix</keyword>
<feature type="transmembrane region" description="Helical" evidence="10">
    <location>
        <begin position="185"/>
        <end position="203"/>
    </location>
</feature>
<dbReference type="EMBL" id="LDTZ01000014">
    <property type="protein sequence ID" value="KNA92500.1"/>
    <property type="molecule type" value="Genomic_DNA"/>
</dbReference>
<dbReference type="Proteomes" id="UP000037247">
    <property type="component" value="Unassembled WGS sequence"/>
</dbReference>
<feature type="domain" description="Citrate transporter-like" evidence="11">
    <location>
        <begin position="25"/>
        <end position="365"/>
    </location>
</feature>
<protein>
    <submittedName>
        <fullName evidence="12">Arsenic transporter</fullName>
    </submittedName>
</protein>
<keyword evidence="6 10" id="KW-0812">Transmembrane</keyword>
<evidence type="ECO:0000256" key="7">
    <source>
        <dbReference type="ARBA" id="ARBA00022849"/>
    </source>
</evidence>
<comment type="caution">
    <text evidence="12">The sequence shown here is derived from an EMBL/GenBank/DDBJ whole genome shotgun (WGS) entry which is preliminary data.</text>
</comment>
<dbReference type="PANTHER" id="PTHR43302">
    <property type="entry name" value="TRANSPORTER ARSB-RELATED"/>
    <property type="match status" value="1"/>
</dbReference>
<comment type="similarity">
    <text evidence="3">Belongs to the CitM (TC 2.A.11) transporter family.</text>
</comment>
<feature type="transmembrane region" description="Helical" evidence="10">
    <location>
        <begin position="102"/>
        <end position="126"/>
    </location>
</feature>
<feature type="transmembrane region" description="Helical" evidence="10">
    <location>
        <begin position="65"/>
        <end position="90"/>
    </location>
</feature>
<keyword evidence="5" id="KW-1003">Cell membrane</keyword>
<feature type="transmembrane region" description="Helical" evidence="10">
    <location>
        <begin position="369"/>
        <end position="389"/>
    </location>
</feature>
<comment type="similarity">
    <text evidence="2">Belongs to the ArsB family.</text>
</comment>
<accession>A0ABR5IFP7</accession>
<feature type="transmembrane region" description="Helical" evidence="10">
    <location>
        <begin position="294"/>
        <end position="314"/>
    </location>
</feature>
<proteinExistence type="inferred from homology"/>
<dbReference type="InterPro" id="IPR000802">
    <property type="entry name" value="Arsenical_pump_ArsB"/>
</dbReference>
<reference evidence="12 13" key="1">
    <citation type="submission" date="2015-05" db="EMBL/GenBank/DDBJ databases">
        <title>Draft genome sequence of the bacterium Gordonia jacobaea a new member of the Gordonia genus.</title>
        <authorList>
            <person name="Jimenez-Galisteo G."/>
            <person name="Dominguez A."/>
            <person name="Munoz E."/>
            <person name="Vinas M."/>
        </authorList>
    </citation>
    <scope>NUCLEOTIDE SEQUENCE [LARGE SCALE GENOMIC DNA]</scope>
    <source>
        <strain evidence="13">mv1</strain>
    </source>
</reference>
<dbReference type="RefSeq" id="WP_049697720.1">
    <property type="nucleotide sequence ID" value="NZ_LDTZ01000014.1"/>
</dbReference>
<evidence type="ECO:0000256" key="10">
    <source>
        <dbReference type="SAM" id="Phobius"/>
    </source>
</evidence>
<keyword evidence="13" id="KW-1185">Reference proteome</keyword>
<evidence type="ECO:0000313" key="12">
    <source>
        <dbReference type="EMBL" id="KNA92500.1"/>
    </source>
</evidence>
<dbReference type="PANTHER" id="PTHR43302:SF5">
    <property type="entry name" value="TRANSPORTER ARSB-RELATED"/>
    <property type="match status" value="1"/>
</dbReference>
<evidence type="ECO:0000256" key="8">
    <source>
        <dbReference type="ARBA" id="ARBA00022989"/>
    </source>
</evidence>
<evidence type="ECO:0000256" key="5">
    <source>
        <dbReference type="ARBA" id="ARBA00022475"/>
    </source>
</evidence>
<dbReference type="PRINTS" id="PR00758">
    <property type="entry name" value="ARSENICPUMP"/>
</dbReference>
<keyword evidence="7" id="KW-0059">Arsenical resistance</keyword>
<name>A0ABR5IFP7_9ACTN</name>
<evidence type="ECO:0000256" key="6">
    <source>
        <dbReference type="ARBA" id="ARBA00022692"/>
    </source>
</evidence>
<sequence>MIEASSAFGTVVAVVVLVVTIVATVSVTRVPPAVVAVPAALLVAALGLVDWHTAAAEVRFMLPTIGFLAAMLVVAEICARAGVFTWVGVVLARWSRGSAIGLLRIVFVVAAVTTAVLSLDTTIVLLTPVAVLTTRHIGARVTPIAYASNHLANSASTLLPVSNLTNLLAFGAAGLSFTRFAAIMAWPWVAAIVVEYLVFRWFFAADLRSPRGHGEVDDSPELVVSDAAQDHSEDVETPRAPLLTLGALGGLLVGFVVAEPLGVPLAAVAGIGALAMALPWLWRTPRATCVDAVRAAGVPFLIFVAALGVIILPVRNGPVGDLFSTLMPSGAGLLALLGAAVIAAVAANLFNNLPATLLLVPLLAGQPALVLAVLLGVNIGPNLAVFGSLANLLWRDVMRRHSASTSSRLYLSLGLVSVPLTLVAAVLALWVGLRAFG</sequence>
<keyword evidence="4" id="KW-0813">Transport</keyword>
<evidence type="ECO:0000313" key="13">
    <source>
        <dbReference type="Proteomes" id="UP000037247"/>
    </source>
</evidence>
<evidence type="ECO:0000259" key="11">
    <source>
        <dbReference type="Pfam" id="PF03600"/>
    </source>
</evidence>
<feature type="transmembrane region" description="Helical" evidence="10">
    <location>
        <begin position="34"/>
        <end position="53"/>
    </location>
</feature>
<gene>
    <name evidence="12" type="ORF">ABW18_04060</name>
</gene>
<evidence type="ECO:0000256" key="9">
    <source>
        <dbReference type="ARBA" id="ARBA00023136"/>
    </source>
</evidence>
<feature type="transmembrane region" description="Helical" evidence="10">
    <location>
        <begin position="326"/>
        <end position="349"/>
    </location>
</feature>
<feature type="transmembrane region" description="Helical" evidence="10">
    <location>
        <begin position="409"/>
        <end position="433"/>
    </location>
</feature>
<evidence type="ECO:0000256" key="3">
    <source>
        <dbReference type="ARBA" id="ARBA00009843"/>
    </source>
</evidence>
<organism evidence="12 13">
    <name type="scientific">Gordonia jacobaea</name>
    <dbReference type="NCBI Taxonomy" id="122202"/>
    <lineage>
        <taxon>Bacteria</taxon>
        <taxon>Bacillati</taxon>
        <taxon>Actinomycetota</taxon>
        <taxon>Actinomycetes</taxon>
        <taxon>Mycobacteriales</taxon>
        <taxon>Gordoniaceae</taxon>
        <taxon>Gordonia</taxon>
    </lineage>
</organism>
<feature type="transmembrane region" description="Helical" evidence="10">
    <location>
        <begin position="265"/>
        <end position="282"/>
    </location>
</feature>
<keyword evidence="9 10" id="KW-0472">Membrane</keyword>